<evidence type="ECO:0000256" key="5">
    <source>
        <dbReference type="ARBA" id="ARBA00008276"/>
    </source>
</evidence>
<evidence type="ECO:0000256" key="8">
    <source>
        <dbReference type="ARBA" id="ARBA00019357"/>
    </source>
</evidence>
<keyword evidence="10" id="KW-0479">Metal-binding</keyword>
<keyword evidence="9 22" id="KW-0436">Ligase</keyword>
<comment type="pathway">
    <text evidence="4">Cofactor biosynthesis; tetrahydrofolylpolyglutamate biosynthesis.</text>
</comment>
<evidence type="ECO:0000313" key="25">
    <source>
        <dbReference type="EMBL" id="PSR52997.1"/>
    </source>
</evidence>
<evidence type="ECO:0000256" key="4">
    <source>
        <dbReference type="ARBA" id="ARBA00005150"/>
    </source>
</evidence>
<evidence type="ECO:0000256" key="10">
    <source>
        <dbReference type="ARBA" id="ARBA00022723"/>
    </source>
</evidence>
<dbReference type="SUPFAM" id="SSF53623">
    <property type="entry name" value="MurD-like peptide ligases, catalytic domain"/>
    <property type="match status" value="1"/>
</dbReference>
<evidence type="ECO:0000256" key="11">
    <source>
        <dbReference type="ARBA" id="ARBA00022741"/>
    </source>
</evidence>
<feature type="domain" description="Mur ligase central" evidence="24">
    <location>
        <begin position="51"/>
        <end position="271"/>
    </location>
</feature>
<dbReference type="NCBIfam" id="TIGR01499">
    <property type="entry name" value="folC"/>
    <property type="match status" value="1"/>
</dbReference>
<sequence length="430" mass="48022">MTYPECLSYLYQHLPMFHRVGNIAFNKGLQNIEALCYTLNNPQQYFKSVHVAGTNGKGSSSNMLAAVLQQAGYKTGLYTSPHLKDFTERIKINGTDIPKEYVVNFVVKNQDLFAQIKPSFFEMTVALAFKFFAEEQVDIAIIEVGLGGRLDSTNIITPLISLITNIGLDHQSLLGDNLPSIASEKAGIIKPNIPVVISKTQPEVREVFINKAAAEGAPILFADQRFQVNFNGRTFQNQRFQVREKGCILWEDLELDLMGNYQRENLPGVLATLDYLQEQGYHIGEKNLRNGLAQVRSLTGFKGRWQILQEKPLIICDTGHNVDGIKQVVSQLATTTSQLVHFVFGAVKDKDVSEILQLLPQHYRYYFCQAQIPRALPVDELMKLAAEIGLEGESYATVSEAVKAAKTNVRENEVIFIGGSTFVVAEIEDL</sequence>
<protein>
    <recommendedName>
        <fullName evidence="8">Dihydrofolate synthase/folylpolyglutamate synthase</fullName>
        <ecNumber evidence="6">6.3.2.12</ecNumber>
        <ecNumber evidence="7">6.3.2.17</ecNumber>
    </recommendedName>
    <alternativeName>
        <fullName evidence="17">Folylpoly-gamma-glutamate synthetase-dihydrofolate synthetase</fullName>
    </alternativeName>
    <alternativeName>
        <fullName evidence="15">Folylpolyglutamate synthetase</fullName>
    </alternativeName>
    <alternativeName>
        <fullName evidence="16">Tetrahydrofolylpolyglutamate synthase</fullName>
    </alternativeName>
</protein>
<dbReference type="PIRSF" id="PIRSF001563">
    <property type="entry name" value="Folylpolyglu_synth"/>
    <property type="match status" value="1"/>
</dbReference>
<comment type="catalytic activity">
    <reaction evidence="20">
        <text>(6R)-5,10-methylenetetrahydrofolyl-(gamma-L-Glu)(n) + L-glutamate + ATP = (6R)-5,10-methylenetetrahydrofolyl-(gamma-L-Glu)(n+1) + ADP + phosphate + H(+)</text>
        <dbReference type="Rhea" id="RHEA:51912"/>
        <dbReference type="Rhea" id="RHEA-COMP:13257"/>
        <dbReference type="Rhea" id="RHEA-COMP:13258"/>
        <dbReference type="ChEBI" id="CHEBI:15378"/>
        <dbReference type="ChEBI" id="CHEBI:29985"/>
        <dbReference type="ChEBI" id="CHEBI:30616"/>
        <dbReference type="ChEBI" id="CHEBI:43474"/>
        <dbReference type="ChEBI" id="CHEBI:136572"/>
        <dbReference type="ChEBI" id="CHEBI:456216"/>
        <dbReference type="EC" id="6.3.2.17"/>
    </reaction>
</comment>
<dbReference type="Gene3D" id="3.90.190.20">
    <property type="entry name" value="Mur ligase, C-terminal domain"/>
    <property type="match status" value="1"/>
</dbReference>
<gene>
    <name evidence="25" type="ORF">AHMF7605_05375</name>
</gene>
<evidence type="ECO:0000259" key="23">
    <source>
        <dbReference type="Pfam" id="PF02875"/>
    </source>
</evidence>
<evidence type="ECO:0000256" key="1">
    <source>
        <dbReference type="ARBA" id="ARBA00001946"/>
    </source>
</evidence>
<dbReference type="SUPFAM" id="SSF53244">
    <property type="entry name" value="MurD-like peptide ligases, peptide-binding domain"/>
    <property type="match status" value="1"/>
</dbReference>
<evidence type="ECO:0000313" key="26">
    <source>
        <dbReference type="Proteomes" id="UP000240357"/>
    </source>
</evidence>
<name>A0A2T2YBV7_9BACT</name>
<evidence type="ECO:0000256" key="9">
    <source>
        <dbReference type="ARBA" id="ARBA00022598"/>
    </source>
</evidence>
<dbReference type="Pfam" id="PF08245">
    <property type="entry name" value="Mur_ligase_M"/>
    <property type="match status" value="1"/>
</dbReference>
<evidence type="ECO:0000256" key="21">
    <source>
        <dbReference type="ARBA" id="ARBA00049161"/>
    </source>
</evidence>
<comment type="catalytic activity">
    <reaction evidence="19">
        <text>10-formyltetrahydrofolyl-(gamma-L-Glu)(n) + L-glutamate + ATP = 10-formyltetrahydrofolyl-(gamma-L-Glu)(n+1) + ADP + phosphate + H(+)</text>
        <dbReference type="Rhea" id="RHEA:51904"/>
        <dbReference type="Rhea" id="RHEA-COMP:13088"/>
        <dbReference type="Rhea" id="RHEA-COMP:14300"/>
        <dbReference type="ChEBI" id="CHEBI:15378"/>
        <dbReference type="ChEBI" id="CHEBI:29985"/>
        <dbReference type="ChEBI" id="CHEBI:30616"/>
        <dbReference type="ChEBI" id="CHEBI:43474"/>
        <dbReference type="ChEBI" id="CHEBI:134413"/>
        <dbReference type="ChEBI" id="CHEBI:456216"/>
        <dbReference type="EC" id="6.3.2.17"/>
    </reaction>
</comment>
<dbReference type="Proteomes" id="UP000240357">
    <property type="component" value="Unassembled WGS sequence"/>
</dbReference>
<dbReference type="Pfam" id="PF02875">
    <property type="entry name" value="Mur_ligase_C"/>
    <property type="match status" value="1"/>
</dbReference>
<keyword evidence="14" id="KW-0289">Folate biosynthesis</keyword>
<organism evidence="25 26">
    <name type="scientific">Adhaeribacter arboris</name>
    <dbReference type="NCBI Taxonomy" id="2072846"/>
    <lineage>
        <taxon>Bacteria</taxon>
        <taxon>Pseudomonadati</taxon>
        <taxon>Bacteroidota</taxon>
        <taxon>Cytophagia</taxon>
        <taxon>Cytophagales</taxon>
        <taxon>Hymenobacteraceae</taxon>
        <taxon>Adhaeribacter</taxon>
    </lineage>
</organism>
<dbReference type="InterPro" id="IPR036565">
    <property type="entry name" value="Mur-like_cat_sf"/>
</dbReference>
<dbReference type="PANTHER" id="PTHR11136">
    <property type="entry name" value="FOLYLPOLYGLUTAMATE SYNTHASE-RELATED"/>
    <property type="match status" value="1"/>
</dbReference>
<dbReference type="EC" id="6.3.2.12" evidence="6"/>
<dbReference type="EC" id="6.3.2.17" evidence="7"/>
<dbReference type="GO" id="GO:0004326">
    <property type="term" value="F:tetrahydrofolylpolyglutamate synthase activity"/>
    <property type="evidence" value="ECO:0007669"/>
    <property type="project" value="UniProtKB-EC"/>
</dbReference>
<keyword evidence="12 22" id="KW-0067">ATP-binding</keyword>
<dbReference type="InterPro" id="IPR013221">
    <property type="entry name" value="Mur_ligase_cen"/>
</dbReference>
<dbReference type="EMBL" id="PYFT01000001">
    <property type="protein sequence ID" value="PSR52997.1"/>
    <property type="molecule type" value="Genomic_DNA"/>
</dbReference>
<accession>A0A2T2YBV7</accession>
<dbReference type="Gene3D" id="3.40.1190.10">
    <property type="entry name" value="Mur-like, catalytic domain"/>
    <property type="match status" value="1"/>
</dbReference>
<evidence type="ECO:0000256" key="13">
    <source>
        <dbReference type="ARBA" id="ARBA00022842"/>
    </source>
</evidence>
<dbReference type="GO" id="GO:0005737">
    <property type="term" value="C:cytoplasm"/>
    <property type="evidence" value="ECO:0007669"/>
    <property type="project" value="TreeGrafter"/>
</dbReference>
<dbReference type="InterPro" id="IPR001645">
    <property type="entry name" value="Folylpolyglutamate_synth"/>
</dbReference>
<dbReference type="GO" id="GO:0046872">
    <property type="term" value="F:metal ion binding"/>
    <property type="evidence" value="ECO:0007669"/>
    <property type="project" value="UniProtKB-KW"/>
</dbReference>
<proteinExistence type="inferred from homology"/>
<dbReference type="PANTHER" id="PTHR11136:SF0">
    <property type="entry name" value="DIHYDROFOLATE SYNTHETASE-RELATED"/>
    <property type="match status" value="1"/>
</dbReference>
<dbReference type="FunFam" id="3.40.1190.10:FF:000011">
    <property type="entry name" value="Folylpolyglutamate synthase/dihydrofolate synthase"/>
    <property type="match status" value="1"/>
</dbReference>
<evidence type="ECO:0000256" key="14">
    <source>
        <dbReference type="ARBA" id="ARBA00022909"/>
    </source>
</evidence>
<evidence type="ECO:0000256" key="3">
    <source>
        <dbReference type="ARBA" id="ARBA00004799"/>
    </source>
</evidence>
<dbReference type="InterPro" id="IPR018109">
    <property type="entry name" value="Folylpolyglutamate_synth_CS"/>
</dbReference>
<feature type="domain" description="Mur ligase C-terminal" evidence="23">
    <location>
        <begin position="303"/>
        <end position="420"/>
    </location>
</feature>
<dbReference type="InterPro" id="IPR036615">
    <property type="entry name" value="Mur_ligase_C_dom_sf"/>
</dbReference>
<dbReference type="OrthoDB" id="9809356at2"/>
<evidence type="ECO:0000256" key="18">
    <source>
        <dbReference type="ARBA" id="ARBA00047493"/>
    </source>
</evidence>
<evidence type="ECO:0000256" key="2">
    <source>
        <dbReference type="ARBA" id="ARBA00002714"/>
    </source>
</evidence>
<dbReference type="AlphaFoldDB" id="A0A2T2YBV7"/>
<keyword evidence="13" id="KW-0460">Magnesium</keyword>
<evidence type="ECO:0000256" key="20">
    <source>
        <dbReference type="ARBA" id="ARBA00049035"/>
    </source>
</evidence>
<comment type="caution">
    <text evidence="25">The sequence shown here is derived from an EMBL/GenBank/DDBJ whole genome shotgun (WGS) entry which is preliminary data.</text>
</comment>
<dbReference type="GO" id="GO:0005524">
    <property type="term" value="F:ATP binding"/>
    <property type="evidence" value="ECO:0007669"/>
    <property type="project" value="UniProtKB-KW"/>
</dbReference>
<reference evidence="25 26" key="1">
    <citation type="submission" date="2018-03" db="EMBL/GenBank/DDBJ databases">
        <title>Adhaeribacter sp. HMF7605 Genome sequencing and assembly.</title>
        <authorList>
            <person name="Kang H."/>
            <person name="Kang J."/>
            <person name="Cha I."/>
            <person name="Kim H."/>
            <person name="Joh K."/>
        </authorList>
    </citation>
    <scope>NUCLEOTIDE SEQUENCE [LARGE SCALE GENOMIC DNA]</scope>
    <source>
        <strain evidence="25 26">HMF7605</strain>
    </source>
</reference>
<dbReference type="GO" id="GO:0008841">
    <property type="term" value="F:dihydrofolate synthase activity"/>
    <property type="evidence" value="ECO:0007669"/>
    <property type="project" value="UniProtKB-EC"/>
</dbReference>
<comment type="catalytic activity">
    <reaction evidence="21">
        <text>7,8-dihydropteroate + L-glutamate + ATP = 7,8-dihydrofolate + ADP + phosphate + H(+)</text>
        <dbReference type="Rhea" id="RHEA:23584"/>
        <dbReference type="ChEBI" id="CHEBI:15378"/>
        <dbReference type="ChEBI" id="CHEBI:17839"/>
        <dbReference type="ChEBI" id="CHEBI:29985"/>
        <dbReference type="ChEBI" id="CHEBI:30616"/>
        <dbReference type="ChEBI" id="CHEBI:43474"/>
        <dbReference type="ChEBI" id="CHEBI:57451"/>
        <dbReference type="ChEBI" id="CHEBI:456216"/>
        <dbReference type="EC" id="6.3.2.12"/>
    </reaction>
</comment>
<evidence type="ECO:0000256" key="7">
    <source>
        <dbReference type="ARBA" id="ARBA00013025"/>
    </source>
</evidence>
<comment type="pathway">
    <text evidence="3">Cofactor biosynthesis; tetrahydrofolate biosynthesis; 7,8-dihydrofolate from 2-amino-4-hydroxy-6-hydroxymethyl-7,8-dihydropteridine diphosphate and 4-aminobenzoate: step 2/2.</text>
</comment>
<keyword evidence="11 22" id="KW-0547">Nucleotide-binding</keyword>
<evidence type="ECO:0000256" key="16">
    <source>
        <dbReference type="ARBA" id="ARBA00030592"/>
    </source>
</evidence>
<evidence type="ECO:0000256" key="19">
    <source>
        <dbReference type="ARBA" id="ARBA00047808"/>
    </source>
</evidence>
<evidence type="ECO:0000256" key="15">
    <source>
        <dbReference type="ARBA" id="ARBA00030048"/>
    </source>
</evidence>
<dbReference type="PROSITE" id="PS01012">
    <property type="entry name" value="FOLYLPOLYGLU_SYNT_2"/>
    <property type="match status" value="1"/>
</dbReference>
<keyword evidence="26" id="KW-1185">Reference proteome</keyword>
<evidence type="ECO:0000259" key="24">
    <source>
        <dbReference type="Pfam" id="PF08245"/>
    </source>
</evidence>
<dbReference type="GO" id="GO:0046656">
    <property type="term" value="P:folic acid biosynthetic process"/>
    <property type="evidence" value="ECO:0007669"/>
    <property type="project" value="UniProtKB-KW"/>
</dbReference>
<evidence type="ECO:0000256" key="17">
    <source>
        <dbReference type="ARBA" id="ARBA00032510"/>
    </source>
</evidence>
<dbReference type="InterPro" id="IPR004101">
    <property type="entry name" value="Mur_ligase_C"/>
</dbReference>
<evidence type="ECO:0000256" key="12">
    <source>
        <dbReference type="ARBA" id="ARBA00022840"/>
    </source>
</evidence>
<evidence type="ECO:0000256" key="22">
    <source>
        <dbReference type="PIRNR" id="PIRNR001563"/>
    </source>
</evidence>
<comment type="cofactor">
    <cofactor evidence="1">
        <name>Mg(2+)</name>
        <dbReference type="ChEBI" id="CHEBI:18420"/>
    </cofactor>
</comment>
<comment type="catalytic activity">
    <reaction evidence="18">
        <text>(6S)-5,6,7,8-tetrahydrofolyl-(gamma-L-Glu)(n) + L-glutamate + ATP = (6S)-5,6,7,8-tetrahydrofolyl-(gamma-L-Glu)(n+1) + ADP + phosphate + H(+)</text>
        <dbReference type="Rhea" id="RHEA:10580"/>
        <dbReference type="Rhea" id="RHEA-COMP:14738"/>
        <dbReference type="Rhea" id="RHEA-COMP:14740"/>
        <dbReference type="ChEBI" id="CHEBI:15378"/>
        <dbReference type="ChEBI" id="CHEBI:29985"/>
        <dbReference type="ChEBI" id="CHEBI:30616"/>
        <dbReference type="ChEBI" id="CHEBI:43474"/>
        <dbReference type="ChEBI" id="CHEBI:141005"/>
        <dbReference type="ChEBI" id="CHEBI:456216"/>
        <dbReference type="EC" id="6.3.2.17"/>
    </reaction>
</comment>
<evidence type="ECO:0000256" key="6">
    <source>
        <dbReference type="ARBA" id="ARBA00013023"/>
    </source>
</evidence>
<comment type="similarity">
    <text evidence="5 22">Belongs to the folylpolyglutamate synthase family.</text>
</comment>
<comment type="function">
    <text evidence="2">Functions in two distinct reactions of the de novo folate biosynthetic pathway. Catalyzes the addition of a glutamate residue to dihydropteroate (7,8-dihydropteroate or H2Pte) to form dihydrofolate (7,8-dihydrofolate monoglutamate or H2Pte-Glu). Also catalyzes successive additions of L-glutamate to tetrahydrofolate or 10-formyltetrahydrofolate or 5,10-methylenetetrahydrofolate, leading to folylpolyglutamate derivatives.</text>
</comment>
<dbReference type="RefSeq" id="WP_106927186.1">
    <property type="nucleotide sequence ID" value="NZ_PYFT01000001.1"/>
</dbReference>